<dbReference type="GO" id="GO:0005524">
    <property type="term" value="F:ATP binding"/>
    <property type="evidence" value="ECO:0007669"/>
    <property type="project" value="UniProtKB-KW"/>
</dbReference>
<evidence type="ECO:0000256" key="7">
    <source>
        <dbReference type="ARBA" id="ARBA00022840"/>
    </source>
</evidence>
<evidence type="ECO:0000313" key="9">
    <source>
        <dbReference type="EMBL" id="MCO6394675.1"/>
    </source>
</evidence>
<evidence type="ECO:0000313" key="10">
    <source>
        <dbReference type="Proteomes" id="UP001205920"/>
    </source>
</evidence>
<evidence type="ECO:0000256" key="3">
    <source>
        <dbReference type="ARBA" id="ARBA00012219"/>
    </source>
</evidence>
<dbReference type="InterPro" id="IPR014729">
    <property type="entry name" value="Rossmann-like_a/b/a_fold"/>
</dbReference>
<evidence type="ECO:0000256" key="1">
    <source>
        <dbReference type="ARBA" id="ARBA00004990"/>
    </source>
</evidence>
<accession>A0AAW5HTD8</accession>
<keyword evidence="10" id="KW-1185">Reference proteome</keyword>
<dbReference type="GO" id="GO:0005829">
    <property type="term" value="C:cytosol"/>
    <property type="evidence" value="ECO:0007669"/>
    <property type="project" value="TreeGrafter"/>
</dbReference>
<protein>
    <recommendedName>
        <fullName evidence="3">pantoate--beta-alanine ligase (AMP-forming)</fullName>
        <ecNumber evidence="3">6.3.2.1</ecNumber>
    </recommendedName>
</protein>
<evidence type="ECO:0000256" key="5">
    <source>
        <dbReference type="ARBA" id="ARBA00022655"/>
    </source>
</evidence>
<keyword evidence="7" id="KW-0067">ATP-binding</keyword>
<evidence type="ECO:0000256" key="6">
    <source>
        <dbReference type="ARBA" id="ARBA00022741"/>
    </source>
</evidence>
<dbReference type="InterPro" id="IPR042176">
    <property type="entry name" value="Pantoate_ligase_C"/>
</dbReference>
<evidence type="ECO:0000256" key="2">
    <source>
        <dbReference type="ARBA" id="ARBA00009256"/>
    </source>
</evidence>
<comment type="similarity">
    <text evidence="2">Belongs to the pantothenate synthetase family.</text>
</comment>
<dbReference type="AlphaFoldDB" id="A0AAW5HTD8"/>
<dbReference type="PANTHER" id="PTHR21299">
    <property type="entry name" value="CYTIDYLATE KINASE/PANTOATE-BETA-ALANINE LIGASE"/>
    <property type="match status" value="1"/>
</dbReference>
<gene>
    <name evidence="9" type="ORF">JMN37_06755</name>
</gene>
<comment type="pathway">
    <text evidence="1">Cofactor biosynthesis; (R)-pantothenate biosynthesis; (R)-pantothenate from (R)-pantoate and beta-alanine: step 1/1.</text>
</comment>
<comment type="caution">
    <text evidence="9">The sequence shown here is derived from an EMBL/GenBank/DDBJ whole genome shotgun (WGS) entry which is preliminary data.</text>
</comment>
<sequence>MTFEPGNAVVVRDEQLLATYGRAFRKIGKTIAVVPLGADVHAGHIELIRAAKSLLGAYVFVTYSGEDVPETFRNEGVDVVFHGELRTAVSVRTGMEHLDDADAMARDVAHILAVLNATHATDLVMGEKDFELLVATQLAVAGLRMEVKLHSVPTVRMPNGLALSLRNERVAEYAHDQALALSAALTAGAHAAEHGAETVLDTVRGVLEAAGVAPAYLAVRDLAMREAPAQGDARLLAAIDLPATDGGTVRLHDNVGLPLGIGFKHIED</sequence>
<organism evidence="9 10">
    <name type="scientific">Corynebacterium lipophilum</name>
    <dbReference type="NCBI Taxonomy" id="2804918"/>
    <lineage>
        <taxon>Bacteria</taxon>
        <taxon>Bacillati</taxon>
        <taxon>Actinomycetota</taxon>
        <taxon>Actinomycetes</taxon>
        <taxon>Mycobacteriales</taxon>
        <taxon>Corynebacteriaceae</taxon>
        <taxon>Corynebacterium</taxon>
    </lineage>
</organism>
<proteinExistence type="inferred from homology"/>
<dbReference type="GO" id="GO:0004592">
    <property type="term" value="F:pantoate-beta-alanine ligase activity"/>
    <property type="evidence" value="ECO:0007669"/>
    <property type="project" value="UniProtKB-EC"/>
</dbReference>
<keyword evidence="5" id="KW-0566">Pantothenate biosynthesis</keyword>
<dbReference type="PANTHER" id="PTHR21299:SF1">
    <property type="entry name" value="PANTOATE--BETA-ALANINE LIGASE"/>
    <property type="match status" value="1"/>
</dbReference>
<dbReference type="EMBL" id="JAEUWV010000008">
    <property type="protein sequence ID" value="MCO6394675.1"/>
    <property type="molecule type" value="Genomic_DNA"/>
</dbReference>
<evidence type="ECO:0000256" key="8">
    <source>
        <dbReference type="ARBA" id="ARBA00048258"/>
    </source>
</evidence>
<reference evidence="9 10" key="1">
    <citation type="submission" date="2021-01" db="EMBL/GenBank/DDBJ databases">
        <title>Identification and Characterization of Corynebacterium sp.</title>
        <authorList>
            <person name="Luo Q."/>
            <person name="Qu P."/>
            <person name="Chen Q."/>
        </authorList>
    </citation>
    <scope>NUCLEOTIDE SEQUENCE [LARGE SCALE GENOMIC DNA]</scope>
    <source>
        <strain evidence="9 10">MC-18</strain>
    </source>
</reference>
<evidence type="ECO:0000256" key="4">
    <source>
        <dbReference type="ARBA" id="ARBA00022598"/>
    </source>
</evidence>
<name>A0AAW5HTD8_9CORY</name>
<dbReference type="InterPro" id="IPR003721">
    <property type="entry name" value="Pantoate_ligase"/>
</dbReference>
<dbReference type="Gene3D" id="3.30.1300.10">
    <property type="entry name" value="Pantoate-beta-alanine ligase, C-terminal domain"/>
    <property type="match status" value="1"/>
</dbReference>
<dbReference type="RefSeq" id="WP_252931431.1">
    <property type="nucleotide sequence ID" value="NZ_JAEUWV010000008.1"/>
</dbReference>
<keyword evidence="4 9" id="KW-0436">Ligase</keyword>
<dbReference type="SUPFAM" id="SSF52374">
    <property type="entry name" value="Nucleotidylyl transferase"/>
    <property type="match status" value="1"/>
</dbReference>
<comment type="catalytic activity">
    <reaction evidence="8">
        <text>(R)-pantoate + beta-alanine + ATP = (R)-pantothenate + AMP + diphosphate + H(+)</text>
        <dbReference type="Rhea" id="RHEA:10912"/>
        <dbReference type="ChEBI" id="CHEBI:15378"/>
        <dbReference type="ChEBI" id="CHEBI:15980"/>
        <dbReference type="ChEBI" id="CHEBI:29032"/>
        <dbReference type="ChEBI" id="CHEBI:30616"/>
        <dbReference type="ChEBI" id="CHEBI:33019"/>
        <dbReference type="ChEBI" id="CHEBI:57966"/>
        <dbReference type="ChEBI" id="CHEBI:456215"/>
        <dbReference type="EC" id="6.3.2.1"/>
    </reaction>
</comment>
<dbReference type="Pfam" id="PF02569">
    <property type="entry name" value="Pantoate_ligase"/>
    <property type="match status" value="1"/>
</dbReference>
<keyword evidence="6" id="KW-0547">Nucleotide-binding</keyword>
<dbReference type="EC" id="6.3.2.1" evidence="3"/>
<dbReference type="Gene3D" id="3.40.50.620">
    <property type="entry name" value="HUPs"/>
    <property type="match status" value="1"/>
</dbReference>
<dbReference type="GO" id="GO:0015940">
    <property type="term" value="P:pantothenate biosynthetic process"/>
    <property type="evidence" value="ECO:0007669"/>
    <property type="project" value="UniProtKB-KW"/>
</dbReference>
<dbReference type="Proteomes" id="UP001205920">
    <property type="component" value="Unassembled WGS sequence"/>
</dbReference>